<evidence type="ECO:0000256" key="1">
    <source>
        <dbReference type="ARBA" id="ARBA00009258"/>
    </source>
</evidence>
<comment type="similarity">
    <text evidence="1">Belongs to the class I-like SAM-binding methyltransferase superfamily. RNA methyltransferase RlmE family.</text>
</comment>
<evidence type="ECO:0000256" key="5">
    <source>
        <dbReference type="ARBA" id="ARBA00022691"/>
    </source>
</evidence>
<name>A0ABY6TT07_BIOOC</name>
<dbReference type="Proteomes" id="UP000766486">
    <property type="component" value="Unassembled WGS sequence"/>
</dbReference>
<keyword evidence="2" id="KW-0698">rRNA processing</keyword>
<dbReference type="InterPro" id="IPR029063">
    <property type="entry name" value="SAM-dependent_MTases_sf"/>
</dbReference>
<keyword evidence="5" id="KW-0949">S-adenosyl-L-methionine</keyword>
<evidence type="ECO:0000256" key="2">
    <source>
        <dbReference type="ARBA" id="ARBA00022552"/>
    </source>
</evidence>
<protein>
    <recommendedName>
        <fullName evidence="6">rRNA methyltransferase 2, mitochondrial</fullName>
    </recommendedName>
</protein>
<evidence type="ECO:0000256" key="4">
    <source>
        <dbReference type="ARBA" id="ARBA00022679"/>
    </source>
</evidence>
<dbReference type="Gene3D" id="3.40.50.150">
    <property type="entry name" value="Vaccinia Virus protein VP39"/>
    <property type="match status" value="1"/>
</dbReference>
<evidence type="ECO:0000256" key="3">
    <source>
        <dbReference type="ARBA" id="ARBA00022603"/>
    </source>
</evidence>
<evidence type="ECO:0000256" key="6">
    <source>
        <dbReference type="ARBA" id="ARBA00041184"/>
    </source>
</evidence>
<dbReference type="InterPro" id="IPR050082">
    <property type="entry name" value="RNA_methyltr_RlmE"/>
</dbReference>
<proteinExistence type="inferred from homology"/>
<evidence type="ECO:0000313" key="8">
    <source>
        <dbReference type="EMBL" id="VUC21779.1"/>
    </source>
</evidence>
<organism evidence="8 9">
    <name type="scientific">Bionectria ochroleuca</name>
    <name type="common">Gliocladium roseum</name>
    <dbReference type="NCBI Taxonomy" id="29856"/>
    <lineage>
        <taxon>Eukaryota</taxon>
        <taxon>Fungi</taxon>
        <taxon>Dikarya</taxon>
        <taxon>Ascomycota</taxon>
        <taxon>Pezizomycotina</taxon>
        <taxon>Sordariomycetes</taxon>
        <taxon>Hypocreomycetidae</taxon>
        <taxon>Hypocreales</taxon>
        <taxon>Bionectriaceae</taxon>
        <taxon>Clonostachys</taxon>
    </lineage>
</organism>
<evidence type="ECO:0000259" key="7">
    <source>
        <dbReference type="Pfam" id="PF01728"/>
    </source>
</evidence>
<feature type="domain" description="Ribosomal RNA methyltransferase FtsJ" evidence="7">
    <location>
        <begin position="10"/>
        <end position="227"/>
    </location>
</feature>
<dbReference type="SUPFAM" id="SSF53335">
    <property type="entry name" value="S-adenosyl-L-methionine-dependent methyltransferases"/>
    <property type="match status" value="1"/>
</dbReference>
<dbReference type="InterPro" id="IPR002877">
    <property type="entry name" value="RNA_MeTrfase_FtsJ_dom"/>
</dbReference>
<dbReference type="Pfam" id="PF01728">
    <property type="entry name" value="FtsJ"/>
    <property type="match status" value="1"/>
</dbReference>
<sequence>MADNALHSQGFAPGSWSQVALELTKPGGQIVGIDLLPAQPPTGVTSFQGDFLSPLVQKLVKDFIVDMQKRRELSRLESEHKAEALEDARQHDFEPQSYIDMERQASHVQAEIEGQGKLKDGVGSMRVVDVVLSDMSAPWPQTSGYNVNTLSNPYHRLMNTSGVPFRDHARSMDLCNAALSFASDTLKPGGHFVCKFYQGNGDRDFEARLKPLFESKEIYIVGLKRKADSVVE</sequence>
<keyword evidence="3" id="KW-0489">Methyltransferase</keyword>
<accession>A0ABY6TT07</accession>
<dbReference type="EMBL" id="CABFNS010000458">
    <property type="protein sequence ID" value="VUC21779.1"/>
    <property type="molecule type" value="Genomic_DNA"/>
</dbReference>
<keyword evidence="4" id="KW-0808">Transferase</keyword>
<comment type="caution">
    <text evidence="8">The sequence shown here is derived from an EMBL/GenBank/DDBJ whole genome shotgun (WGS) entry which is preliminary data.</text>
</comment>
<dbReference type="PANTHER" id="PTHR10920:SF18">
    <property type="entry name" value="RRNA METHYLTRANSFERASE 2, MITOCHONDRIAL"/>
    <property type="match status" value="1"/>
</dbReference>
<gene>
    <name evidence="8" type="ORF">CLO192961_LOCUS62795</name>
</gene>
<dbReference type="PANTHER" id="PTHR10920">
    <property type="entry name" value="RIBOSOMAL RNA METHYLTRANSFERASE"/>
    <property type="match status" value="1"/>
</dbReference>
<keyword evidence="9" id="KW-1185">Reference proteome</keyword>
<reference evidence="8 9" key="1">
    <citation type="submission" date="2019-06" db="EMBL/GenBank/DDBJ databases">
        <authorList>
            <person name="Broberg M."/>
        </authorList>
    </citation>
    <scope>NUCLEOTIDE SEQUENCE [LARGE SCALE GENOMIC DNA]</scope>
</reference>
<evidence type="ECO:0000313" key="9">
    <source>
        <dbReference type="Proteomes" id="UP000766486"/>
    </source>
</evidence>